<dbReference type="InterPro" id="IPR053842">
    <property type="entry name" value="NikA-like"/>
</dbReference>
<dbReference type="InterPro" id="IPR010985">
    <property type="entry name" value="Ribbon_hlx_hlx"/>
</dbReference>
<evidence type="ECO:0000313" key="1">
    <source>
        <dbReference type="EMBL" id="WYK17850.1"/>
    </source>
</evidence>
<gene>
    <name evidence="1" type="ORF">RZS32_015870</name>
</gene>
<evidence type="ECO:0000313" key="2">
    <source>
        <dbReference type="Proteomes" id="UP001281305"/>
    </source>
</evidence>
<dbReference type="RefSeq" id="WP_317054536.1">
    <property type="nucleotide sequence ID" value="NZ_CP146606.1"/>
</dbReference>
<dbReference type="Gene3D" id="1.20.5.780">
    <property type="entry name" value="Single helix bin"/>
    <property type="match status" value="1"/>
</dbReference>
<accession>A0ABZ2TFE5</accession>
<keyword evidence="2" id="KW-1185">Reference proteome</keyword>
<dbReference type="EMBL" id="CP146606">
    <property type="protein sequence ID" value="WYK17850.1"/>
    <property type="molecule type" value="Genomic_DNA"/>
</dbReference>
<organism evidence="1 2">
    <name type="scientific">Roseovarius rhodophyticola</name>
    <dbReference type="NCBI Taxonomy" id="3080827"/>
    <lineage>
        <taxon>Bacteria</taxon>
        <taxon>Pseudomonadati</taxon>
        <taxon>Pseudomonadota</taxon>
        <taxon>Alphaproteobacteria</taxon>
        <taxon>Rhodobacterales</taxon>
        <taxon>Roseobacteraceae</taxon>
        <taxon>Roseovarius</taxon>
    </lineage>
</organism>
<name>A0ABZ2TFE5_9RHOB</name>
<reference evidence="1 2" key="1">
    <citation type="submission" date="2024-02" db="EMBL/GenBank/DDBJ databases">
        <title>Roseovarius strain W115 nov., isolated from a marine algae.</title>
        <authorList>
            <person name="Lee M.W."/>
            <person name="Lee J.K."/>
            <person name="Kim J.M."/>
            <person name="Choi D.G."/>
            <person name="Baek J.H."/>
            <person name="Bayburt H."/>
            <person name="Jung J.J."/>
            <person name="Han D.M."/>
            <person name="Jeon C.O."/>
        </authorList>
    </citation>
    <scope>NUCLEOTIDE SEQUENCE [LARGE SCALE GENOMIC DNA]</scope>
    <source>
        <strain evidence="1 2">W115</strain>
    </source>
</reference>
<protein>
    <submittedName>
        <fullName evidence="1">DUF1778 domain-containing protein</fullName>
    </submittedName>
</protein>
<sequence>MFAMIEPVDTGERMTARKEVRMRPSDENRIKAAAATVGLNEADFIRQAALQQVGEVERRSTMSVLPVEAFEAFRSAVSTPGKVIPGLAKAAAQVEGILKDA</sequence>
<dbReference type="Proteomes" id="UP001281305">
    <property type="component" value="Chromosome"/>
</dbReference>
<dbReference type="Pfam" id="PF21983">
    <property type="entry name" value="NikA-like"/>
    <property type="match status" value="1"/>
</dbReference>
<dbReference type="SUPFAM" id="SSF47598">
    <property type="entry name" value="Ribbon-helix-helix"/>
    <property type="match status" value="1"/>
</dbReference>
<proteinExistence type="predicted"/>